<keyword evidence="8" id="KW-1185">Reference proteome</keyword>
<dbReference type="Pfam" id="PF01810">
    <property type="entry name" value="LysE"/>
    <property type="match status" value="1"/>
</dbReference>
<dbReference type="PANTHER" id="PTHR30086">
    <property type="entry name" value="ARGININE EXPORTER PROTEIN ARGO"/>
    <property type="match status" value="1"/>
</dbReference>
<evidence type="ECO:0000256" key="3">
    <source>
        <dbReference type="ARBA" id="ARBA00022692"/>
    </source>
</evidence>
<keyword evidence="3 6" id="KW-0812">Transmembrane</keyword>
<feature type="transmembrane region" description="Helical" evidence="6">
    <location>
        <begin position="113"/>
        <end position="131"/>
    </location>
</feature>
<gene>
    <name evidence="7" type="ordered locus">Runsl_1669</name>
</gene>
<proteinExistence type="predicted"/>
<reference evidence="7 8" key="2">
    <citation type="journal article" date="2012" name="Stand. Genomic Sci.">
        <title>Complete genome sequence of the aquatic bacterium Runella slithyformis type strain (LSU 4(T)).</title>
        <authorList>
            <person name="Copeland A."/>
            <person name="Zhang X."/>
            <person name="Misra M."/>
            <person name="Lapidus A."/>
            <person name="Nolan M."/>
            <person name="Lucas S."/>
            <person name="Deshpande S."/>
            <person name="Cheng J.F."/>
            <person name="Tapia R."/>
            <person name="Goodwin L.A."/>
            <person name="Pitluck S."/>
            <person name="Liolios K."/>
            <person name="Pagani I."/>
            <person name="Ivanova N."/>
            <person name="Mikhailova N."/>
            <person name="Pati A."/>
            <person name="Chen A."/>
            <person name="Palaniappan K."/>
            <person name="Land M."/>
            <person name="Hauser L."/>
            <person name="Pan C."/>
            <person name="Jeffries C.D."/>
            <person name="Detter J.C."/>
            <person name="Brambilla E.M."/>
            <person name="Rohde M."/>
            <person name="Djao O.D."/>
            <person name="Goker M."/>
            <person name="Sikorski J."/>
            <person name="Tindall B.J."/>
            <person name="Woyke T."/>
            <person name="Bristow J."/>
            <person name="Eisen J.A."/>
            <person name="Markowitz V."/>
            <person name="Hugenholtz P."/>
            <person name="Kyrpides N.C."/>
            <person name="Klenk H.P."/>
            <person name="Mavromatis K."/>
        </authorList>
    </citation>
    <scope>NUCLEOTIDE SEQUENCE [LARGE SCALE GENOMIC DNA]</scope>
    <source>
        <strain evidence="8">ATCC 29530 / DSM 19594 / LMG 11500 / NCIMB 11436 / LSU 4</strain>
    </source>
</reference>
<protein>
    <submittedName>
        <fullName evidence="7">Lysine exporter protein (LYSE/YGGA)</fullName>
    </submittedName>
</protein>
<dbReference type="KEGG" id="rsi:Runsl_1669"/>
<evidence type="ECO:0000256" key="5">
    <source>
        <dbReference type="ARBA" id="ARBA00023136"/>
    </source>
</evidence>
<accession>A0A7U4E545</accession>
<evidence type="ECO:0000256" key="2">
    <source>
        <dbReference type="ARBA" id="ARBA00022475"/>
    </source>
</evidence>
<dbReference type="Proteomes" id="UP000000493">
    <property type="component" value="Chromosome"/>
</dbReference>
<organism evidence="7 8">
    <name type="scientific">Runella slithyformis (strain ATCC 29530 / DSM 19594 / LMG 11500 / NCIMB 11436 / LSU 4)</name>
    <dbReference type="NCBI Taxonomy" id="761193"/>
    <lineage>
        <taxon>Bacteria</taxon>
        <taxon>Pseudomonadati</taxon>
        <taxon>Bacteroidota</taxon>
        <taxon>Cytophagia</taxon>
        <taxon>Cytophagales</taxon>
        <taxon>Spirosomataceae</taxon>
        <taxon>Runella</taxon>
    </lineage>
</organism>
<feature type="transmembrane region" description="Helical" evidence="6">
    <location>
        <begin position="73"/>
        <end position="93"/>
    </location>
</feature>
<evidence type="ECO:0000256" key="4">
    <source>
        <dbReference type="ARBA" id="ARBA00022989"/>
    </source>
</evidence>
<name>A0A7U4E545_RUNSL</name>
<keyword evidence="4 6" id="KW-1133">Transmembrane helix</keyword>
<dbReference type="RefSeq" id="WP_013927406.1">
    <property type="nucleotide sequence ID" value="NC_015703.1"/>
</dbReference>
<dbReference type="PANTHER" id="PTHR30086:SF20">
    <property type="entry name" value="ARGININE EXPORTER PROTEIN ARGO-RELATED"/>
    <property type="match status" value="1"/>
</dbReference>
<evidence type="ECO:0000313" key="7">
    <source>
        <dbReference type="EMBL" id="AEI48093.1"/>
    </source>
</evidence>
<dbReference type="GO" id="GO:0005886">
    <property type="term" value="C:plasma membrane"/>
    <property type="evidence" value="ECO:0007669"/>
    <property type="project" value="UniProtKB-SubCell"/>
</dbReference>
<dbReference type="EMBL" id="CP002859">
    <property type="protein sequence ID" value="AEI48093.1"/>
    <property type="molecule type" value="Genomic_DNA"/>
</dbReference>
<dbReference type="InterPro" id="IPR001123">
    <property type="entry name" value="LeuE-type"/>
</dbReference>
<comment type="subcellular location">
    <subcellularLocation>
        <location evidence="1">Cell membrane</location>
        <topology evidence="1">Multi-pass membrane protein</topology>
    </subcellularLocation>
</comment>
<feature type="transmembrane region" description="Helical" evidence="6">
    <location>
        <begin position="6"/>
        <end position="31"/>
    </location>
</feature>
<keyword evidence="5 6" id="KW-0472">Membrane</keyword>
<feature type="transmembrane region" description="Helical" evidence="6">
    <location>
        <begin position="151"/>
        <end position="171"/>
    </location>
</feature>
<feature type="transmembrane region" description="Helical" evidence="6">
    <location>
        <begin position="191"/>
        <end position="208"/>
    </location>
</feature>
<dbReference type="AlphaFoldDB" id="A0A7U4E545"/>
<evidence type="ECO:0000313" key="8">
    <source>
        <dbReference type="Proteomes" id="UP000000493"/>
    </source>
</evidence>
<keyword evidence="2" id="KW-1003">Cell membrane</keyword>
<sequence length="209" mass="23306">MMEKPILILLAAAVISFVGSIQIGPVNITVIQTVLQRRFRDGLLVALGGCIPELFYAAAAVWTGMWLDQNPHIWRIMEWASVPALIMIGVFVLRSSQQTTSKTTAIANHSHVVKGFTLAIFNPQLFPYWLFILVQFQGYPPLKVQHPEEQIAFVAGAVLGAWGLLFGVAYLTGRYREQILQQLGQVNLTKALGWLFLGMAALQFFKLIH</sequence>
<dbReference type="GO" id="GO:0015171">
    <property type="term" value="F:amino acid transmembrane transporter activity"/>
    <property type="evidence" value="ECO:0007669"/>
    <property type="project" value="TreeGrafter"/>
</dbReference>
<evidence type="ECO:0000256" key="6">
    <source>
        <dbReference type="SAM" id="Phobius"/>
    </source>
</evidence>
<evidence type="ECO:0000256" key="1">
    <source>
        <dbReference type="ARBA" id="ARBA00004651"/>
    </source>
</evidence>
<feature type="transmembrane region" description="Helical" evidence="6">
    <location>
        <begin position="43"/>
        <end position="67"/>
    </location>
</feature>
<reference evidence="8" key="1">
    <citation type="submission" date="2011-06" db="EMBL/GenBank/DDBJ databases">
        <title>The complete genome of chromosome of Runella slithyformis DSM 19594.</title>
        <authorList>
            <consortium name="US DOE Joint Genome Institute (JGI-PGF)"/>
            <person name="Lucas S."/>
            <person name="Han J."/>
            <person name="Lapidus A."/>
            <person name="Bruce D."/>
            <person name="Goodwin L."/>
            <person name="Pitluck S."/>
            <person name="Peters L."/>
            <person name="Kyrpides N."/>
            <person name="Mavromatis K."/>
            <person name="Ivanova N."/>
            <person name="Ovchinnikova G."/>
            <person name="Zhang X."/>
            <person name="Misra M."/>
            <person name="Detter J.C."/>
            <person name="Tapia R."/>
            <person name="Han C."/>
            <person name="Land M."/>
            <person name="Hauser L."/>
            <person name="Markowitz V."/>
            <person name="Cheng J.-F."/>
            <person name="Hugenholtz P."/>
            <person name="Woyke T."/>
            <person name="Wu D."/>
            <person name="Tindall B."/>
            <person name="Faehrich R."/>
            <person name="Brambilla E."/>
            <person name="Klenk H.-P."/>
            <person name="Eisen J.A."/>
        </authorList>
    </citation>
    <scope>NUCLEOTIDE SEQUENCE [LARGE SCALE GENOMIC DNA]</scope>
    <source>
        <strain evidence="8">ATCC 29530 / DSM 19594 / LMG 11500 / NCIMB 11436 / LSU 4</strain>
    </source>
</reference>